<accession>A0AAP5IDW6</accession>
<dbReference type="HAMAP" id="MF_00917">
    <property type="entry name" value="QueE"/>
    <property type="match status" value="1"/>
</dbReference>
<keyword evidence="5 8" id="KW-0408">Iron</keyword>
<keyword evidence="8" id="KW-0671">Queuosine biosynthesis</keyword>
<evidence type="ECO:0000256" key="2">
    <source>
        <dbReference type="ARBA" id="ARBA00022691"/>
    </source>
</evidence>
<dbReference type="PROSITE" id="PS51918">
    <property type="entry name" value="RADICAL_SAM"/>
    <property type="match status" value="1"/>
</dbReference>
<sequence length="205" mass="23783">MQVQIPIHETFQNTIQGEGYWTGILVDFIRLYGCPVSCPWCDTGYAEVNYQIPYVKRSISELLAELKSRRVVISGGEPFIQKNLPDLVQALLETGKDVSIETSGSFWQEISQQAWITLSPKQHINPKYRVKQEFWHRANELKIVISTGKELDFYQDFLSDNTNIPVFLQPEWNERSTTIPLTLKLLKQKPNYRISLQIHKLICVQ</sequence>
<feature type="binding site" evidence="8">
    <location>
        <begin position="119"/>
        <end position="121"/>
    </location>
    <ligand>
        <name>S-adenosyl-L-methionine</name>
        <dbReference type="ChEBI" id="CHEBI:59789"/>
    </ligand>
</feature>
<feature type="binding site" evidence="8">
    <location>
        <position position="74"/>
    </location>
    <ligand>
        <name>substrate</name>
    </ligand>
</feature>
<evidence type="ECO:0000256" key="8">
    <source>
        <dbReference type="HAMAP-Rule" id="MF_00917"/>
    </source>
</evidence>
<comment type="cofactor">
    <cofactor evidence="8">
        <name>S-adenosyl-L-methionine</name>
        <dbReference type="ChEBI" id="CHEBI:59789"/>
    </cofactor>
    <text evidence="8">Binds 1 S-adenosyl-L-methionine per subunit.</text>
</comment>
<comment type="catalytic activity">
    <reaction evidence="8">
        <text>6-carboxy-5,6,7,8-tetrahydropterin + H(+) = 7-carboxy-7-carbaguanine + NH4(+)</text>
        <dbReference type="Rhea" id="RHEA:27974"/>
        <dbReference type="ChEBI" id="CHEBI:15378"/>
        <dbReference type="ChEBI" id="CHEBI:28938"/>
        <dbReference type="ChEBI" id="CHEBI:61032"/>
        <dbReference type="ChEBI" id="CHEBI:61036"/>
        <dbReference type="EC" id="4.3.99.3"/>
    </reaction>
</comment>
<dbReference type="InterPro" id="IPR058240">
    <property type="entry name" value="rSAM_sf"/>
</dbReference>
<evidence type="ECO:0000256" key="5">
    <source>
        <dbReference type="ARBA" id="ARBA00023004"/>
    </source>
</evidence>
<dbReference type="InterPro" id="IPR013785">
    <property type="entry name" value="Aldolase_TIM"/>
</dbReference>
<keyword evidence="6 8" id="KW-0411">Iron-sulfur</keyword>
<evidence type="ECO:0000256" key="7">
    <source>
        <dbReference type="ARBA" id="ARBA00023239"/>
    </source>
</evidence>
<protein>
    <recommendedName>
        <fullName evidence="8">7-carboxy-7-deazaguanine synthase</fullName>
        <shortName evidence="8">CDG synthase</shortName>
        <ecNumber evidence="8">4.3.99.3</ecNumber>
    </recommendedName>
    <alternativeName>
        <fullName evidence="8">Queuosine biosynthesis protein QueE</fullName>
    </alternativeName>
</protein>
<proteinExistence type="inferred from homology"/>
<dbReference type="AlphaFoldDB" id="A0AAP5IDW6"/>
<dbReference type="Pfam" id="PF04055">
    <property type="entry name" value="Radical_SAM"/>
    <property type="match status" value="1"/>
</dbReference>
<feature type="binding site" evidence="8">
    <location>
        <begin position="15"/>
        <end position="17"/>
    </location>
    <ligand>
        <name>substrate</name>
    </ligand>
</feature>
<dbReference type="GO" id="GO:0008616">
    <property type="term" value="P:tRNA queuosine(34) biosynthetic process"/>
    <property type="evidence" value="ECO:0007669"/>
    <property type="project" value="UniProtKB-UniRule"/>
</dbReference>
<dbReference type="PIRSF" id="PIRSF000370">
    <property type="entry name" value="QueE"/>
    <property type="match status" value="1"/>
</dbReference>
<dbReference type="InterPro" id="IPR024924">
    <property type="entry name" value="7-CO-7-deazaguanine_synth-like"/>
</dbReference>
<keyword evidence="4 8" id="KW-0460">Magnesium</keyword>
<evidence type="ECO:0000313" key="10">
    <source>
        <dbReference type="EMBL" id="MDR9899422.1"/>
    </source>
</evidence>
<dbReference type="SFLD" id="SFLDS00029">
    <property type="entry name" value="Radical_SAM"/>
    <property type="match status" value="1"/>
</dbReference>
<comment type="cofactor">
    <cofactor evidence="8">
        <name>[4Fe-4S] cluster</name>
        <dbReference type="ChEBI" id="CHEBI:49883"/>
    </cofactor>
    <text evidence="8">Binds 1 [4Fe-4S] cluster. The cluster is coordinated with 3 cysteines and an exchangeable S-adenosyl-L-methionine.</text>
</comment>
<comment type="subunit">
    <text evidence="8">Homodimer.</text>
</comment>
<comment type="caution">
    <text evidence="8">Lacks conserved residue(s) required for the propagation of feature annotation.</text>
</comment>
<organism evidence="10 11">
    <name type="scientific">Aetokthonos hydrillicola Thurmond2011</name>
    <dbReference type="NCBI Taxonomy" id="2712845"/>
    <lineage>
        <taxon>Bacteria</taxon>
        <taxon>Bacillati</taxon>
        <taxon>Cyanobacteriota</taxon>
        <taxon>Cyanophyceae</taxon>
        <taxon>Nostocales</taxon>
        <taxon>Hapalosiphonaceae</taxon>
        <taxon>Aetokthonos</taxon>
    </lineage>
</organism>
<gene>
    <name evidence="8" type="primary">queE</name>
    <name evidence="10" type="ORF">G7B40_033405</name>
</gene>
<feature type="binding site" evidence="8">
    <location>
        <position position="41"/>
    </location>
    <ligand>
        <name>[4Fe-4S] cluster</name>
        <dbReference type="ChEBI" id="CHEBI:49883"/>
        <note>4Fe-4S-S-AdoMet</note>
    </ligand>
</feature>
<dbReference type="PANTHER" id="PTHR42836:SF1">
    <property type="entry name" value="7-CARBOXY-7-DEAZAGUANINE SYNTHASE"/>
    <property type="match status" value="1"/>
</dbReference>
<dbReference type="GO" id="GO:0051539">
    <property type="term" value="F:4 iron, 4 sulfur cluster binding"/>
    <property type="evidence" value="ECO:0007669"/>
    <property type="project" value="UniProtKB-UniRule"/>
</dbReference>
<dbReference type="PANTHER" id="PTHR42836">
    <property type="entry name" value="7-CARBOXY-7-DEAZAGUANINE SYNTHASE"/>
    <property type="match status" value="1"/>
</dbReference>
<name>A0AAP5IDW6_9CYAN</name>
<evidence type="ECO:0000259" key="9">
    <source>
        <dbReference type="PROSITE" id="PS51918"/>
    </source>
</evidence>
<dbReference type="GO" id="GO:0000287">
    <property type="term" value="F:magnesium ion binding"/>
    <property type="evidence" value="ECO:0007669"/>
    <property type="project" value="UniProtKB-UniRule"/>
</dbReference>
<dbReference type="Proteomes" id="UP000667802">
    <property type="component" value="Unassembled WGS sequence"/>
</dbReference>
<keyword evidence="1 8" id="KW-0004">4Fe-4S</keyword>
<dbReference type="GO" id="GO:0016840">
    <property type="term" value="F:carbon-nitrogen lyase activity"/>
    <property type="evidence" value="ECO:0007669"/>
    <property type="project" value="UniProtKB-UniRule"/>
</dbReference>
<feature type="binding site" evidence="8">
    <location>
        <position position="34"/>
    </location>
    <ligand>
        <name>[4Fe-4S] cluster</name>
        <dbReference type="ChEBI" id="CHEBI:49883"/>
        <note>4Fe-4S-S-AdoMet</note>
    </ligand>
</feature>
<feature type="binding site" evidence="8">
    <location>
        <position position="30"/>
    </location>
    <ligand>
        <name>substrate</name>
    </ligand>
</feature>
<dbReference type="RefSeq" id="WP_208344307.1">
    <property type="nucleotide sequence ID" value="NZ_CAWQFN010000491.1"/>
</dbReference>
<feature type="binding site" evidence="8">
    <location>
        <position position="76"/>
    </location>
    <ligand>
        <name>S-adenosyl-L-methionine</name>
        <dbReference type="ChEBI" id="CHEBI:59789"/>
    </ligand>
</feature>
<comment type="pathway">
    <text evidence="8">Purine metabolism; 7-cyano-7-deazaguanine biosynthesis.</text>
</comment>
<comment type="cofactor">
    <cofactor evidence="8">
        <name>Mg(2+)</name>
        <dbReference type="ChEBI" id="CHEBI:18420"/>
    </cofactor>
</comment>
<evidence type="ECO:0000313" key="11">
    <source>
        <dbReference type="Proteomes" id="UP000667802"/>
    </source>
</evidence>
<dbReference type="EC" id="4.3.99.3" evidence="8"/>
<comment type="similarity">
    <text evidence="8">Belongs to the radical SAM superfamily. 7-carboxy-7-deazaguanine synthase family.</text>
</comment>
<evidence type="ECO:0000256" key="6">
    <source>
        <dbReference type="ARBA" id="ARBA00023014"/>
    </source>
</evidence>
<dbReference type="GO" id="GO:1904047">
    <property type="term" value="F:S-adenosyl-L-methionine binding"/>
    <property type="evidence" value="ECO:0007669"/>
    <property type="project" value="UniProtKB-UniRule"/>
</dbReference>
<comment type="function">
    <text evidence="8">Catalyzes the complex heterocyclic radical-mediated conversion of 6-carboxy-5,6,7,8-tetrahydropterin (CPH4) to 7-carboxy-7-deazaguanine (CDG), a step common to the biosynthetic pathways of all 7-deazapurine-containing compounds.</text>
</comment>
<evidence type="ECO:0000256" key="3">
    <source>
        <dbReference type="ARBA" id="ARBA00022723"/>
    </source>
</evidence>
<keyword evidence="7 8" id="KW-0456">Lyase</keyword>
<reference evidence="11" key="1">
    <citation type="journal article" date="2021" name="Science">
        <title>Hunting the eagle killer: A cyanobacterial neurotoxin causes vacuolar myelinopathy.</title>
        <authorList>
            <person name="Breinlinger S."/>
            <person name="Phillips T.J."/>
            <person name="Haram B.N."/>
            <person name="Mares J."/>
            <person name="Martinez Yerena J.A."/>
            <person name="Hrouzek P."/>
            <person name="Sobotka R."/>
            <person name="Henderson W.M."/>
            <person name="Schmieder P."/>
            <person name="Williams S.M."/>
            <person name="Lauderdale J.D."/>
            <person name="Wilde H.D."/>
            <person name="Gerrin W."/>
            <person name="Kust A."/>
            <person name="Washington J.W."/>
            <person name="Wagner C."/>
            <person name="Geier B."/>
            <person name="Liebeke M."/>
            <person name="Enke H."/>
            <person name="Niedermeyer T.H.J."/>
            <person name="Wilde S.B."/>
        </authorList>
    </citation>
    <scope>NUCLEOTIDE SEQUENCE [LARGE SCALE GENOMIC DNA]</scope>
    <source>
        <strain evidence="11">Thurmond2011</strain>
    </source>
</reference>
<feature type="binding site" evidence="8">
    <location>
        <position position="43"/>
    </location>
    <ligand>
        <name>Mg(2+)</name>
        <dbReference type="ChEBI" id="CHEBI:18420"/>
    </ligand>
</feature>
<dbReference type="Gene3D" id="3.20.20.70">
    <property type="entry name" value="Aldolase class I"/>
    <property type="match status" value="1"/>
</dbReference>
<dbReference type="EMBL" id="JAALHA020000024">
    <property type="protein sequence ID" value="MDR9899422.1"/>
    <property type="molecule type" value="Genomic_DNA"/>
</dbReference>
<keyword evidence="2 8" id="KW-0949">S-adenosyl-L-methionine</keyword>
<comment type="caution">
    <text evidence="10">The sequence shown here is derived from an EMBL/GenBank/DDBJ whole genome shotgun (WGS) entry which is preliminary data.</text>
</comment>
<feature type="binding site" evidence="8">
    <location>
        <begin position="40"/>
        <end position="42"/>
    </location>
    <ligand>
        <name>S-adenosyl-L-methionine</name>
        <dbReference type="ChEBI" id="CHEBI:59789"/>
    </ligand>
</feature>
<dbReference type="CDD" id="cd01335">
    <property type="entry name" value="Radical_SAM"/>
    <property type="match status" value="1"/>
</dbReference>
<evidence type="ECO:0000256" key="1">
    <source>
        <dbReference type="ARBA" id="ARBA00022485"/>
    </source>
</evidence>
<evidence type="ECO:0000256" key="4">
    <source>
        <dbReference type="ARBA" id="ARBA00022842"/>
    </source>
</evidence>
<feature type="domain" description="Radical SAM core" evidence="9">
    <location>
        <begin position="21"/>
        <end position="205"/>
    </location>
</feature>
<dbReference type="SUPFAM" id="SSF102114">
    <property type="entry name" value="Radical SAM enzymes"/>
    <property type="match status" value="1"/>
</dbReference>
<feature type="binding site" evidence="8">
    <location>
        <position position="38"/>
    </location>
    <ligand>
        <name>[4Fe-4S] cluster</name>
        <dbReference type="ChEBI" id="CHEBI:49883"/>
        <note>4Fe-4S-S-AdoMet</note>
    </ligand>
</feature>
<dbReference type="InterPro" id="IPR007197">
    <property type="entry name" value="rSAM"/>
</dbReference>
<keyword evidence="11" id="KW-1185">Reference proteome</keyword>
<keyword evidence="3 8" id="KW-0479">Metal-binding</keyword>